<proteinExistence type="predicted"/>
<organism evidence="2 3">
    <name type="scientific">Miscanthus lutarioriparius</name>
    <dbReference type="NCBI Taxonomy" id="422564"/>
    <lineage>
        <taxon>Eukaryota</taxon>
        <taxon>Viridiplantae</taxon>
        <taxon>Streptophyta</taxon>
        <taxon>Embryophyta</taxon>
        <taxon>Tracheophyta</taxon>
        <taxon>Spermatophyta</taxon>
        <taxon>Magnoliopsida</taxon>
        <taxon>Liliopsida</taxon>
        <taxon>Poales</taxon>
        <taxon>Poaceae</taxon>
        <taxon>PACMAD clade</taxon>
        <taxon>Panicoideae</taxon>
        <taxon>Andropogonodae</taxon>
        <taxon>Andropogoneae</taxon>
        <taxon>Saccharinae</taxon>
        <taxon>Miscanthus</taxon>
    </lineage>
</organism>
<keyword evidence="3" id="KW-1185">Reference proteome</keyword>
<gene>
    <name evidence="2" type="ORF">NCGR_LOCUS46992</name>
</gene>
<dbReference type="EMBL" id="CAJGYO010000012">
    <property type="protein sequence ID" value="CAD6263687.1"/>
    <property type="molecule type" value="Genomic_DNA"/>
</dbReference>
<feature type="region of interest" description="Disordered" evidence="1">
    <location>
        <begin position="202"/>
        <end position="237"/>
    </location>
</feature>
<protein>
    <submittedName>
        <fullName evidence="2">Uncharacterized protein</fullName>
    </submittedName>
</protein>
<comment type="caution">
    <text evidence="2">The sequence shown here is derived from an EMBL/GenBank/DDBJ whole genome shotgun (WGS) entry which is preliminary data.</text>
</comment>
<dbReference type="AlphaFoldDB" id="A0A811R1B6"/>
<evidence type="ECO:0000313" key="2">
    <source>
        <dbReference type="EMBL" id="CAD6263687.1"/>
    </source>
</evidence>
<feature type="compositionally biased region" description="Basic and acidic residues" evidence="1">
    <location>
        <begin position="204"/>
        <end position="213"/>
    </location>
</feature>
<accession>A0A811R1B6</accession>
<reference evidence="2" key="1">
    <citation type="submission" date="2020-10" db="EMBL/GenBank/DDBJ databases">
        <authorList>
            <person name="Han B."/>
            <person name="Lu T."/>
            <person name="Zhao Q."/>
            <person name="Huang X."/>
            <person name="Zhao Y."/>
        </authorList>
    </citation>
    <scope>NUCLEOTIDE SEQUENCE</scope>
</reference>
<dbReference type="OrthoDB" id="720921at2759"/>
<evidence type="ECO:0000313" key="3">
    <source>
        <dbReference type="Proteomes" id="UP000604825"/>
    </source>
</evidence>
<sequence length="297" mass="33594">MNKGKGYDLPRKKVHNEGLHQIGDEDFLREMGIGCDDTGLELTQLSEIIANKHCEQSALARDLEVNIQSYYNFDSNIVNPNYTNEQSSIPPVNYNSYGQEQEMQRQEVIMSPGGTSYVLSQGGSSYTSLMNQVIAQAKSSNQNYEEFLSSEMTGSFMDILNEPFPLENRMFITTSRIYELPQDDAGGLRNKESEAVLEFANEENMVHEERQDEQGSEGEQDTEGNTTKQHLVASEEQDEAELRAIQIESQSIMAAERLSQEHASRHVPQLGMKFKTTEDAYSFYNDYAFIVGFSLVK</sequence>
<dbReference type="Proteomes" id="UP000604825">
    <property type="component" value="Unassembled WGS sequence"/>
</dbReference>
<name>A0A811R1B6_9POAL</name>
<evidence type="ECO:0000256" key="1">
    <source>
        <dbReference type="SAM" id="MobiDB-lite"/>
    </source>
</evidence>
<dbReference type="PANTHER" id="PTHR46328">
    <property type="entry name" value="FAR-RED IMPAIRED RESPONSIVE (FAR1) FAMILY PROTEIN-RELATED"/>
    <property type="match status" value="1"/>
</dbReference>